<dbReference type="GO" id="GO:0042383">
    <property type="term" value="C:sarcolemma"/>
    <property type="evidence" value="ECO:0007669"/>
    <property type="project" value="TreeGrafter"/>
</dbReference>
<keyword evidence="4 6" id="KW-0333">Golgi apparatus</keyword>
<evidence type="ECO:0000256" key="6">
    <source>
        <dbReference type="RuleBase" id="RU000680"/>
    </source>
</evidence>
<dbReference type="PROSITE" id="PS01210">
    <property type="entry name" value="CAVEOLIN"/>
    <property type="match status" value="1"/>
</dbReference>
<evidence type="ECO:0000256" key="7">
    <source>
        <dbReference type="SAM" id="Phobius"/>
    </source>
</evidence>
<keyword evidence="7" id="KW-0812">Transmembrane</keyword>
<dbReference type="GO" id="GO:0048471">
    <property type="term" value="C:perinuclear region of cytoplasm"/>
    <property type="evidence" value="ECO:0007669"/>
    <property type="project" value="TreeGrafter"/>
</dbReference>
<evidence type="ECO:0000256" key="3">
    <source>
        <dbReference type="ARBA" id="ARBA00022475"/>
    </source>
</evidence>
<sequence length="213" mass="24121">MQIDQRLVRLLPCRFLPLTRKDDHPAKCWSQPEAAVATWGLAELTAPCGCGRGCQADRPIEPVLYRRGGDRTQAAGRVYKKGKEVESEAAFERGGREGRKEVPFEDVIAEPAGTQSLDSTWICSHVSFEFFKFVLYKVLTLVLAIPLAFVIGILFAIITYIHIWFLMPIVKTFMMMQPTFSIIWKTLMDVFISPLYQSVGLRFSAANIRFARV</sequence>
<gene>
    <name evidence="8" type="ORF">scyTo_0012736</name>
</gene>
<dbReference type="Proteomes" id="UP000288216">
    <property type="component" value="Unassembled WGS sequence"/>
</dbReference>
<evidence type="ECO:0000256" key="1">
    <source>
        <dbReference type="ARBA" id="ARBA00004202"/>
    </source>
</evidence>
<comment type="similarity">
    <text evidence="2 6">Belongs to the caveolin family.</text>
</comment>
<dbReference type="GO" id="GO:0051480">
    <property type="term" value="P:regulation of cytosolic calcium ion concentration"/>
    <property type="evidence" value="ECO:0007669"/>
    <property type="project" value="TreeGrafter"/>
</dbReference>
<dbReference type="AlphaFoldDB" id="A0A401NHR2"/>
<comment type="function">
    <text evidence="6">May act as a scaffolding protein within caveolar membranes. Interacts directly with G-protein alpha subunits and can functionally regulate their activity.</text>
</comment>
<protein>
    <recommendedName>
        <fullName evidence="6">Caveolin</fullName>
    </recommendedName>
</protein>
<evidence type="ECO:0000313" key="9">
    <source>
        <dbReference type="Proteomes" id="UP000288216"/>
    </source>
</evidence>
<dbReference type="Pfam" id="PF01146">
    <property type="entry name" value="Caveolin"/>
    <property type="match status" value="1"/>
</dbReference>
<organism evidence="8 9">
    <name type="scientific">Scyliorhinus torazame</name>
    <name type="common">Cloudy catshark</name>
    <name type="synonym">Catulus torazame</name>
    <dbReference type="NCBI Taxonomy" id="75743"/>
    <lineage>
        <taxon>Eukaryota</taxon>
        <taxon>Metazoa</taxon>
        <taxon>Chordata</taxon>
        <taxon>Craniata</taxon>
        <taxon>Vertebrata</taxon>
        <taxon>Chondrichthyes</taxon>
        <taxon>Elasmobranchii</taxon>
        <taxon>Galeomorphii</taxon>
        <taxon>Galeoidea</taxon>
        <taxon>Carcharhiniformes</taxon>
        <taxon>Scyliorhinidae</taxon>
        <taxon>Scyliorhinus</taxon>
    </lineage>
</organism>
<dbReference type="GO" id="GO:0000139">
    <property type="term" value="C:Golgi membrane"/>
    <property type="evidence" value="ECO:0007669"/>
    <property type="project" value="UniProtKB-SubCell"/>
</dbReference>
<reference evidence="8 9" key="1">
    <citation type="journal article" date="2018" name="Nat. Ecol. Evol.">
        <title>Shark genomes provide insights into elasmobranch evolution and the origin of vertebrates.</title>
        <authorList>
            <person name="Hara Y"/>
            <person name="Yamaguchi K"/>
            <person name="Onimaru K"/>
            <person name="Kadota M"/>
            <person name="Koyanagi M"/>
            <person name="Keeley SD"/>
            <person name="Tatsumi K"/>
            <person name="Tanaka K"/>
            <person name="Motone F"/>
            <person name="Kageyama Y"/>
            <person name="Nozu R"/>
            <person name="Adachi N"/>
            <person name="Nishimura O"/>
            <person name="Nakagawa R"/>
            <person name="Tanegashima C"/>
            <person name="Kiyatake I"/>
            <person name="Matsumoto R"/>
            <person name="Murakumo K"/>
            <person name="Nishida K"/>
            <person name="Terakita A"/>
            <person name="Kuratani S"/>
            <person name="Sato K"/>
            <person name="Hyodo S Kuraku.S."/>
        </authorList>
    </citation>
    <scope>NUCLEOTIDE SEQUENCE [LARGE SCALE GENOMIC DNA]</scope>
</reference>
<keyword evidence="5 6" id="KW-0472">Membrane</keyword>
<dbReference type="GO" id="GO:0031410">
    <property type="term" value="C:cytoplasmic vesicle"/>
    <property type="evidence" value="ECO:0007669"/>
    <property type="project" value="TreeGrafter"/>
</dbReference>
<dbReference type="GO" id="GO:0008286">
    <property type="term" value="P:insulin receptor signaling pathway"/>
    <property type="evidence" value="ECO:0007669"/>
    <property type="project" value="TreeGrafter"/>
</dbReference>
<dbReference type="PANTHER" id="PTHR10844:SF3">
    <property type="entry name" value="CAVEOLIN-2"/>
    <property type="match status" value="1"/>
</dbReference>
<evidence type="ECO:0000256" key="4">
    <source>
        <dbReference type="ARBA" id="ARBA00023034"/>
    </source>
</evidence>
<dbReference type="OrthoDB" id="5917823at2759"/>
<name>A0A401NHR2_SCYTO</name>
<comment type="subcellular location">
    <subcellularLocation>
        <location evidence="1 6">Cell membrane</location>
        <topology evidence="1 6">Peripheral membrane protein</topology>
    </subcellularLocation>
    <subcellularLocation>
        <location evidence="6">Golgi apparatus membrane</location>
        <topology evidence="6">Peripheral membrane protein</topology>
    </subcellularLocation>
    <subcellularLocation>
        <location evidence="6">Membrane</location>
        <location evidence="6">Caveola</location>
        <topology evidence="6">Peripheral membrane protein</topology>
    </subcellularLocation>
</comment>
<evidence type="ECO:0000256" key="2">
    <source>
        <dbReference type="ARBA" id="ARBA00010988"/>
    </source>
</evidence>
<dbReference type="GO" id="GO:0070836">
    <property type="term" value="P:caveola assembly"/>
    <property type="evidence" value="ECO:0007669"/>
    <property type="project" value="InterPro"/>
</dbReference>
<dbReference type="InterPro" id="IPR018361">
    <property type="entry name" value="Caveolin_CS"/>
</dbReference>
<dbReference type="GO" id="GO:0001937">
    <property type="term" value="P:negative regulation of endothelial cell proliferation"/>
    <property type="evidence" value="ECO:0007669"/>
    <property type="project" value="TreeGrafter"/>
</dbReference>
<accession>A0A401NHR2</accession>
<dbReference type="GO" id="GO:0005925">
    <property type="term" value="C:focal adhesion"/>
    <property type="evidence" value="ECO:0007669"/>
    <property type="project" value="TreeGrafter"/>
</dbReference>
<dbReference type="GO" id="GO:0060090">
    <property type="term" value="F:molecular adaptor activity"/>
    <property type="evidence" value="ECO:0007669"/>
    <property type="project" value="TreeGrafter"/>
</dbReference>
<keyword evidence="3 6" id="KW-1003">Cell membrane</keyword>
<keyword evidence="7" id="KW-1133">Transmembrane helix</keyword>
<feature type="transmembrane region" description="Helical" evidence="7">
    <location>
        <begin position="138"/>
        <end position="162"/>
    </location>
</feature>
<comment type="caution">
    <text evidence="8">The sequence shown here is derived from an EMBL/GenBank/DDBJ whole genome shotgun (WGS) entry which is preliminary data.</text>
</comment>
<dbReference type="PANTHER" id="PTHR10844">
    <property type="entry name" value="CAVEOLIN"/>
    <property type="match status" value="1"/>
</dbReference>
<proteinExistence type="inferred from homology"/>
<evidence type="ECO:0000256" key="5">
    <source>
        <dbReference type="ARBA" id="ARBA00023136"/>
    </source>
</evidence>
<dbReference type="GO" id="GO:0005901">
    <property type="term" value="C:caveola"/>
    <property type="evidence" value="ECO:0007669"/>
    <property type="project" value="UniProtKB-SubCell"/>
</dbReference>
<dbReference type="GO" id="GO:0030154">
    <property type="term" value="P:cell differentiation"/>
    <property type="evidence" value="ECO:0007669"/>
    <property type="project" value="TreeGrafter"/>
</dbReference>
<evidence type="ECO:0000313" key="8">
    <source>
        <dbReference type="EMBL" id="GCB60410.1"/>
    </source>
</evidence>
<feature type="transmembrane region" description="Helical" evidence="7">
    <location>
        <begin position="182"/>
        <end position="203"/>
    </location>
</feature>
<dbReference type="STRING" id="75743.A0A401NHR2"/>
<dbReference type="InterPro" id="IPR001612">
    <property type="entry name" value="Caveolin"/>
</dbReference>
<dbReference type="EMBL" id="BFAA01006246">
    <property type="protein sequence ID" value="GCB60410.1"/>
    <property type="molecule type" value="Genomic_DNA"/>
</dbReference>
<keyword evidence="9" id="KW-1185">Reference proteome</keyword>
<dbReference type="GO" id="GO:0019901">
    <property type="term" value="F:protein kinase binding"/>
    <property type="evidence" value="ECO:0007669"/>
    <property type="project" value="TreeGrafter"/>
</dbReference>